<dbReference type="RefSeq" id="WP_163653954.1">
    <property type="nucleotide sequence ID" value="NZ_JAAGRN010000004.1"/>
</dbReference>
<dbReference type="InterPro" id="IPR002347">
    <property type="entry name" value="SDR_fam"/>
</dbReference>
<evidence type="ECO:0000256" key="1">
    <source>
        <dbReference type="ARBA" id="ARBA00006484"/>
    </source>
</evidence>
<dbReference type="InterPro" id="IPR036291">
    <property type="entry name" value="NAD(P)-bd_dom_sf"/>
</dbReference>
<dbReference type="InterPro" id="IPR020904">
    <property type="entry name" value="Sc_DH/Rdtase_CS"/>
</dbReference>
<comment type="caution">
    <text evidence="4">The sequence shown here is derived from an EMBL/GenBank/DDBJ whole genome shotgun (WGS) entry which is preliminary data.</text>
</comment>
<comment type="similarity">
    <text evidence="1">Belongs to the short-chain dehydrogenases/reductases (SDR) family.</text>
</comment>
<dbReference type="Pfam" id="PF13561">
    <property type="entry name" value="adh_short_C2"/>
    <property type="match status" value="1"/>
</dbReference>
<evidence type="ECO:0000313" key="4">
    <source>
        <dbReference type="EMBL" id="NDY83181.1"/>
    </source>
</evidence>
<dbReference type="FunFam" id="3.40.50.720:FF:000084">
    <property type="entry name" value="Short-chain dehydrogenase reductase"/>
    <property type="match status" value="1"/>
</dbReference>
<name>A0A6B2QYS8_9BURK</name>
<dbReference type="PRINTS" id="PR00081">
    <property type="entry name" value="GDHRDH"/>
</dbReference>
<dbReference type="GO" id="GO:0016491">
    <property type="term" value="F:oxidoreductase activity"/>
    <property type="evidence" value="ECO:0007669"/>
    <property type="project" value="UniProtKB-KW"/>
</dbReference>
<evidence type="ECO:0000256" key="2">
    <source>
        <dbReference type="ARBA" id="ARBA00023002"/>
    </source>
</evidence>
<dbReference type="AlphaFoldDB" id="A0A6B2QYS8"/>
<protein>
    <submittedName>
        <fullName evidence="4">SDR family oxidoreductase</fullName>
    </submittedName>
</protein>
<dbReference type="PRINTS" id="PR00080">
    <property type="entry name" value="SDRFAMILY"/>
</dbReference>
<sequence length="249" mass="26581">MRLQGKTIVVTAAGQGIGRATALGMAKEGATVWATDLNPDLLKAYEGVANIKTSTLNVLKTDEVNAFAKKVGTIDVLFNCAGFVHQGDIMHLSEDEWDFSMDLNVKSMYRTIRAFLPGMLEKGQGSVINMASAASTIKGAPNRVIYSASKAAVIGLTRALAADYVSRNIRFNSICPGTIESPSLGERIQAVSSQTGKTVQEARDQFIARQPIGRLGKAEEIAYLAIYLASDESAFTTGTAQIIDGGWSL</sequence>
<keyword evidence="2" id="KW-0560">Oxidoreductase</keyword>
<gene>
    <name evidence="4" type="ORF">G3I67_08045</name>
</gene>
<dbReference type="EMBL" id="JAAGRN010000004">
    <property type="protein sequence ID" value="NDY83181.1"/>
    <property type="molecule type" value="Genomic_DNA"/>
</dbReference>
<dbReference type="PANTHER" id="PTHR43477">
    <property type="entry name" value="DIHYDROANTICAPSIN 7-DEHYDROGENASE"/>
    <property type="match status" value="1"/>
</dbReference>
<keyword evidence="3" id="KW-0520">NAD</keyword>
<dbReference type="InterPro" id="IPR051122">
    <property type="entry name" value="SDR_DHRS6-like"/>
</dbReference>
<organism evidence="4">
    <name type="scientific">Sheuella amnicola</name>
    <dbReference type="NCBI Taxonomy" id="2707330"/>
    <lineage>
        <taxon>Bacteria</taxon>
        <taxon>Pseudomonadati</taxon>
        <taxon>Pseudomonadota</taxon>
        <taxon>Betaproteobacteria</taxon>
        <taxon>Burkholderiales</taxon>
        <taxon>Alcaligenaceae</taxon>
        <taxon>Sheuella</taxon>
    </lineage>
</organism>
<proteinExistence type="inferred from homology"/>
<dbReference type="PROSITE" id="PS00061">
    <property type="entry name" value="ADH_SHORT"/>
    <property type="match status" value="1"/>
</dbReference>
<dbReference type="PANTHER" id="PTHR43477:SF4">
    <property type="entry name" value="DEHYDROGENASE_REDUCTASE SDR FAMILY MEMBER 6"/>
    <property type="match status" value="1"/>
</dbReference>
<evidence type="ECO:0000256" key="3">
    <source>
        <dbReference type="ARBA" id="ARBA00023027"/>
    </source>
</evidence>
<accession>A0A6B2QYS8</accession>
<dbReference type="SUPFAM" id="SSF51735">
    <property type="entry name" value="NAD(P)-binding Rossmann-fold domains"/>
    <property type="match status" value="1"/>
</dbReference>
<reference evidence="4" key="1">
    <citation type="submission" date="2020-02" db="EMBL/GenBank/DDBJ databases">
        <authorList>
            <person name="Chen W.-M."/>
        </authorList>
    </citation>
    <scope>NUCLEOTIDE SEQUENCE</scope>
    <source>
        <strain evidence="4">NBD-18</strain>
    </source>
</reference>
<dbReference type="Gene3D" id="3.40.50.720">
    <property type="entry name" value="NAD(P)-binding Rossmann-like Domain"/>
    <property type="match status" value="1"/>
</dbReference>